<evidence type="ECO:0000313" key="1">
    <source>
        <dbReference type="EMBL" id="MCG7949346.1"/>
    </source>
</evidence>
<accession>A0A9E4N8F1</accession>
<name>A0A9E4N8F1_9GAMM</name>
<sequence>MQMLEDLKKKKTLSDRALELVMRDVMSGLMDVSMQLGKECLETSSAEILMTSHDEKTEAVRSVKKNQLK</sequence>
<organism evidence="1 2">
    <name type="scientific">Candidatus Thiodiazotropha taylori</name>
    <dbReference type="NCBI Taxonomy" id="2792791"/>
    <lineage>
        <taxon>Bacteria</taxon>
        <taxon>Pseudomonadati</taxon>
        <taxon>Pseudomonadota</taxon>
        <taxon>Gammaproteobacteria</taxon>
        <taxon>Chromatiales</taxon>
        <taxon>Sedimenticolaceae</taxon>
        <taxon>Candidatus Thiodiazotropha</taxon>
    </lineage>
</organism>
<protein>
    <submittedName>
        <fullName evidence="1">Uncharacterized protein</fullName>
    </submittedName>
</protein>
<proteinExistence type="predicted"/>
<dbReference type="Proteomes" id="UP000886667">
    <property type="component" value="Unassembled WGS sequence"/>
</dbReference>
<dbReference type="EMBL" id="JAEPCM010000892">
    <property type="protein sequence ID" value="MCG7949346.1"/>
    <property type="molecule type" value="Genomic_DNA"/>
</dbReference>
<gene>
    <name evidence="1" type="ORF">JAZ07_23670</name>
</gene>
<evidence type="ECO:0000313" key="2">
    <source>
        <dbReference type="Proteomes" id="UP000886667"/>
    </source>
</evidence>
<reference evidence="1" key="1">
    <citation type="journal article" date="2021" name="Proc. Natl. Acad. Sci. U.S.A.">
        <title>Global biogeography of chemosynthetic symbionts reveals both localized and globally distributed symbiont groups. .</title>
        <authorList>
            <person name="Osvatic J.T."/>
            <person name="Wilkins L.G.E."/>
            <person name="Leibrecht L."/>
            <person name="Leray M."/>
            <person name="Zauner S."/>
            <person name="Polzin J."/>
            <person name="Camacho Y."/>
            <person name="Gros O."/>
            <person name="van Gils J.A."/>
            <person name="Eisen J.A."/>
            <person name="Petersen J.M."/>
            <person name="Yuen B."/>
        </authorList>
    </citation>
    <scope>NUCLEOTIDE SEQUENCE</scope>
    <source>
        <strain evidence="1">MAGclacostrist064TRANS</strain>
    </source>
</reference>
<dbReference type="AlphaFoldDB" id="A0A9E4N8F1"/>
<comment type="caution">
    <text evidence="1">The sequence shown here is derived from an EMBL/GenBank/DDBJ whole genome shotgun (WGS) entry which is preliminary data.</text>
</comment>